<feature type="transmembrane region" description="Helical" evidence="5">
    <location>
        <begin position="43"/>
        <end position="69"/>
    </location>
</feature>
<dbReference type="InterPro" id="IPR002355">
    <property type="entry name" value="Cu_oxidase_Cu_BS"/>
</dbReference>
<accession>A0ABS3WY81</accession>
<keyword evidence="5" id="KW-0812">Transmembrane</keyword>
<dbReference type="CDD" id="cd13867">
    <property type="entry name" value="CuRO_2_CueO_FtsP"/>
    <property type="match status" value="1"/>
</dbReference>
<reference evidence="8 9" key="1">
    <citation type="submission" date="2021-02" db="EMBL/GenBank/DDBJ databases">
        <title>Streptomyces spirodelae sp. nov., isolated from duckweed.</title>
        <authorList>
            <person name="Saimee Y."/>
            <person name="Duangmal K."/>
        </authorList>
    </citation>
    <scope>NUCLEOTIDE SEQUENCE [LARGE SCALE GENOMIC DNA]</scope>
    <source>
        <strain evidence="8 9">DW4-2</strain>
    </source>
</reference>
<gene>
    <name evidence="8" type="ORF">JW592_21895</name>
</gene>
<feature type="region of interest" description="Disordered" evidence="4">
    <location>
        <begin position="1"/>
        <end position="37"/>
    </location>
</feature>
<sequence>MTRPPHSATPDPAGADPSGAGGRNGSQAGPPARSRKRVVRRRILITAGSLLGLGALTGGAYGVTFAMVYRDRKLSNVGELDFRNPVAVPRLLEPEKDDRGRRHFTLKARTGTSTLIPGKKTPTWGINGPFLGPTLRARRGDTVSVAFTNGLPETTTLHWHGMHLPAEFDGGPHQAVAPGEVWRPSWRLDQPAATLWYHPHPHGKTADHVTRGIAGLFLIEDEHSQDAGLPHTYGVDDVPLILQDRAFHDDGSLSLRGVSFMEELAGAGSLGVLGDNIFVNGTHNPHLKVTTRLLRLRVLNGSNARVYNLGLTDGRSFHLVAQESGLLSNPLRMRRLQLAPAERAEIVVPFEPGEKVVLRSYPPDLGVGFPNGRLDGGEDTFDLIQFRAGKTLRGSGEVPGKLPGAPEPPTAPGSAHRRYFELSGIQINGRSMDMNRIDQVAPARAVELWDVQGIDGVPHSFHVHGTSFSVVSYGGRPVPARLRGLKDTVYLRPQETVRLAVPMPEHVDPATPYMFHCHMLKHEDQGMMGQFTVVKPGTEGSAPRRVRGGHH</sequence>
<evidence type="ECO:0000259" key="7">
    <source>
        <dbReference type="Pfam" id="PF07732"/>
    </source>
</evidence>
<name>A0ABS3WY81_9ACTN</name>
<dbReference type="SUPFAM" id="SSF49503">
    <property type="entry name" value="Cupredoxins"/>
    <property type="match status" value="2"/>
</dbReference>
<dbReference type="PANTHER" id="PTHR48267:SF1">
    <property type="entry name" value="BILIRUBIN OXIDASE"/>
    <property type="match status" value="1"/>
</dbReference>
<feature type="region of interest" description="Disordered" evidence="4">
    <location>
        <begin position="395"/>
        <end position="415"/>
    </location>
</feature>
<dbReference type="InterPro" id="IPR011706">
    <property type="entry name" value="Cu-oxidase_C"/>
</dbReference>
<evidence type="ECO:0000313" key="9">
    <source>
        <dbReference type="Proteomes" id="UP001518976"/>
    </source>
</evidence>
<feature type="domain" description="Plastocyanin-like" evidence="7">
    <location>
        <begin position="112"/>
        <end position="223"/>
    </location>
</feature>
<keyword evidence="3" id="KW-0560">Oxidoreductase</keyword>
<organism evidence="8 9">
    <name type="scientific">Streptomyces spirodelae</name>
    <dbReference type="NCBI Taxonomy" id="2812904"/>
    <lineage>
        <taxon>Bacteria</taxon>
        <taxon>Bacillati</taxon>
        <taxon>Actinomycetota</taxon>
        <taxon>Actinomycetes</taxon>
        <taxon>Kitasatosporales</taxon>
        <taxon>Streptomycetaceae</taxon>
        <taxon>Streptomyces</taxon>
    </lineage>
</organism>
<dbReference type="PROSITE" id="PS00080">
    <property type="entry name" value="MULTICOPPER_OXIDASE2"/>
    <property type="match status" value="1"/>
</dbReference>
<evidence type="ECO:0000256" key="2">
    <source>
        <dbReference type="ARBA" id="ARBA00022723"/>
    </source>
</evidence>
<feature type="compositionally biased region" description="Low complexity" evidence="4">
    <location>
        <begin position="8"/>
        <end position="18"/>
    </location>
</feature>
<dbReference type="EMBL" id="JAFFZN010000021">
    <property type="protein sequence ID" value="MBO8188098.1"/>
    <property type="molecule type" value="Genomic_DNA"/>
</dbReference>
<protein>
    <submittedName>
        <fullName evidence="8">Multicopper oxidase domain-containing protein</fullName>
    </submittedName>
</protein>
<evidence type="ECO:0000256" key="1">
    <source>
        <dbReference type="ARBA" id="ARBA00010609"/>
    </source>
</evidence>
<dbReference type="Pfam" id="PF07731">
    <property type="entry name" value="Cu-oxidase_2"/>
    <property type="match status" value="1"/>
</dbReference>
<dbReference type="RefSeq" id="WP_209266904.1">
    <property type="nucleotide sequence ID" value="NZ_JAFFZN010000021.1"/>
</dbReference>
<dbReference type="CDD" id="cd04232">
    <property type="entry name" value="CuRO_1_CueO_FtsP"/>
    <property type="match status" value="1"/>
</dbReference>
<evidence type="ECO:0000256" key="4">
    <source>
        <dbReference type="SAM" id="MobiDB-lite"/>
    </source>
</evidence>
<evidence type="ECO:0000313" key="8">
    <source>
        <dbReference type="EMBL" id="MBO8188098.1"/>
    </source>
</evidence>
<dbReference type="InterPro" id="IPR008972">
    <property type="entry name" value="Cupredoxin"/>
</dbReference>
<evidence type="ECO:0000256" key="5">
    <source>
        <dbReference type="SAM" id="Phobius"/>
    </source>
</evidence>
<keyword evidence="2" id="KW-0479">Metal-binding</keyword>
<comment type="caution">
    <text evidence="8">The sequence shown here is derived from an EMBL/GenBank/DDBJ whole genome shotgun (WGS) entry which is preliminary data.</text>
</comment>
<dbReference type="Proteomes" id="UP001518976">
    <property type="component" value="Unassembled WGS sequence"/>
</dbReference>
<feature type="domain" description="Plastocyanin-like" evidence="6">
    <location>
        <begin position="421"/>
        <end position="534"/>
    </location>
</feature>
<keyword evidence="9" id="KW-1185">Reference proteome</keyword>
<dbReference type="InterPro" id="IPR045087">
    <property type="entry name" value="Cu-oxidase_fam"/>
</dbReference>
<evidence type="ECO:0000256" key="3">
    <source>
        <dbReference type="ARBA" id="ARBA00023002"/>
    </source>
</evidence>
<comment type="similarity">
    <text evidence="1">Belongs to the multicopper oxidase family.</text>
</comment>
<keyword evidence="5" id="KW-0472">Membrane</keyword>
<dbReference type="Pfam" id="PF07732">
    <property type="entry name" value="Cu-oxidase_3"/>
    <property type="match status" value="1"/>
</dbReference>
<evidence type="ECO:0000259" key="6">
    <source>
        <dbReference type="Pfam" id="PF07731"/>
    </source>
</evidence>
<dbReference type="PANTHER" id="PTHR48267">
    <property type="entry name" value="CUPREDOXIN SUPERFAMILY PROTEIN"/>
    <property type="match status" value="1"/>
</dbReference>
<dbReference type="CDD" id="cd13890">
    <property type="entry name" value="CuRO_3_CueO_FtsP"/>
    <property type="match status" value="1"/>
</dbReference>
<dbReference type="InterPro" id="IPR011707">
    <property type="entry name" value="Cu-oxidase-like_N"/>
</dbReference>
<proteinExistence type="inferred from homology"/>
<dbReference type="Gene3D" id="2.60.40.420">
    <property type="entry name" value="Cupredoxins - blue copper proteins"/>
    <property type="match status" value="3"/>
</dbReference>
<keyword evidence="5" id="KW-1133">Transmembrane helix</keyword>